<dbReference type="AlphaFoldDB" id="A0AAD2JJX5"/>
<evidence type="ECO:0008006" key="4">
    <source>
        <dbReference type="Google" id="ProtNLM"/>
    </source>
</evidence>
<dbReference type="InterPro" id="IPR036770">
    <property type="entry name" value="Ankyrin_rpt-contain_sf"/>
</dbReference>
<dbReference type="SFLD" id="SFLDG01129">
    <property type="entry name" value="C1.5:_HAD__Beta-PGM__Phosphata"/>
    <property type="match status" value="1"/>
</dbReference>
<dbReference type="PROSITE" id="PS50088">
    <property type="entry name" value="ANK_REPEAT"/>
    <property type="match status" value="2"/>
</dbReference>
<dbReference type="EMBL" id="CAKOGP040001958">
    <property type="protein sequence ID" value="CAJ1957833.1"/>
    <property type="molecule type" value="Genomic_DNA"/>
</dbReference>
<dbReference type="PANTHER" id="PTHR43885:SF1">
    <property type="entry name" value="SUPERFAMILY HYDROLASE, PUTATIVE (AFU_ORTHOLOGUE AFUA_4G13290)-RELATED"/>
    <property type="match status" value="1"/>
</dbReference>
<reference evidence="2" key="1">
    <citation type="submission" date="2023-08" db="EMBL/GenBank/DDBJ databases">
        <authorList>
            <person name="Audoor S."/>
            <person name="Bilcke G."/>
        </authorList>
    </citation>
    <scope>NUCLEOTIDE SEQUENCE</scope>
</reference>
<sequence length="402" mass="44126">MTVTTSNSITTSAANKRLPVLRGVVFDMDGTLTIPNLDFVEMYRRCGVDQSKDILEEIASRSKEDQQIAFAAIDELEEEGRRTLQLMPGAAELTCWLAHHQIPMALVTRNTRKSAKVLTDRVLPPNVNLDVAITRDDEQGYAPKPSPEAMQAIAKQWSMELPNDGIFMVGDSVENDIVFGKNAGVATALLDTEKIHSESGADFVMSELTDLARHLWTNYDIESPLGTAARTLEKYPRPEPSTDLTKAAANGDMDTIRELAKSDGFDINAVDESKNTALIWATENNQSEVVEWILSTFADVVAKDHKGYLGATAITRASRLGHCYILKALIKAGADMDTPNDKLQYPLHFAAFKEKKDAVTILLESGANPRSLDRKGRTPAQDTKNETIRDMILACAAKNGSS</sequence>
<gene>
    <name evidence="2" type="ORF">CYCCA115_LOCUS16898</name>
</gene>
<feature type="repeat" description="ANK" evidence="1">
    <location>
        <begin position="309"/>
        <end position="341"/>
    </location>
</feature>
<dbReference type="InterPro" id="IPR006439">
    <property type="entry name" value="HAD-SF_hydro_IA"/>
</dbReference>
<comment type="caution">
    <text evidence="2">The sequence shown here is derived from an EMBL/GenBank/DDBJ whole genome shotgun (WGS) entry which is preliminary data.</text>
</comment>
<dbReference type="InterPro" id="IPR002110">
    <property type="entry name" value="Ankyrin_rpt"/>
</dbReference>
<dbReference type="SUPFAM" id="SSF48403">
    <property type="entry name" value="Ankyrin repeat"/>
    <property type="match status" value="1"/>
</dbReference>
<keyword evidence="1" id="KW-0040">ANK repeat</keyword>
<dbReference type="Gene3D" id="1.10.260.80">
    <property type="match status" value="1"/>
</dbReference>
<dbReference type="SFLD" id="SFLDS00003">
    <property type="entry name" value="Haloacid_Dehalogenase"/>
    <property type="match status" value="1"/>
</dbReference>
<dbReference type="SUPFAM" id="SSF56784">
    <property type="entry name" value="HAD-like"/>
    <property type="match status" value="1"/>
</dbReference>
<protein>
    <recommendedName>
        <fullName evidence="4">Phosphoglycolate phosphatase</fullName>
    </recommendedName>
</protein>
<feature type="repeat" description="ANK" evidence="1">
    <location>
        <begin position="342"/>
        <end position="374"/>
    </location>
</feature>
<dbReference type="InterPro" id="IPR036412">
    <property type="entry name" value="HAD-like_sf"/>
</dbReference>
<dbReference type="InterPro" id="IPR023214">
    <property type="entry name" value="HAD_sf"/>
</dbReference>
<dbReference type="Gene3D" id="3.40.50.1000">
    <property type="entry name" value="HAD superfamily/HAD-like"/>
    <property type="match status" value="1"/>
</dbReference>
<evidence type="ECO:0000256" key="1">
    <source>
        <dbReference type="PROSITE-ProRule" id="PRU00023"/>
    </source>
</evidence>
<dbReference type="Gene3D" id="1.25.40.20">
    <property type="entry name" value="Ankyrin repeat-containing domain"/>
    <property type="match status" value="1"/>
</dbReference>
<dbReference type="Pfam" id="PF12796">
    <property type="entry name" value="Ank_2"/>
    <property type="match status" value="2"/>
</dbReference>
<dbReference type="NCBIfam" id="TIGR01549">
    <property type="entry name" value="HAD-SF-IA-v1"/>
    <property type="match status" value="1"/>
</dbReference>
<dbReference type="PROSITE" id="PS50297">
    <property type="entry name" value="ANK_REP_REGION"/>
    <property type="match status" value="2"/>
</dbReference>
<evidence type="ECO:0000313" key="3">
    <source>
        <dbReference type="Proteomes" id="UP001295423"/>
    </source>
</evidence>
<organism evidence="2 3">
    <name type="scientific">Cylindrotheca closterium</name>
    <dbReference type="NCBI Taxonomy" id="2856"/>
    <lineage>
        <taxon>Eukaryota</taxon>
        <taxon>Sar</taxon>
        <taxon>Stramenopiles</taxon>
        <taxon>Ochrophyta</taxon>
        <taxon>Bacillariophyta</taxon>
        <taxon>Bacillariophyceae</taxon>
        <taxon>Bacillariophycidae</taxon>
        <taxon>Bacillariales</taxon>
        <taxon>Bacillariaceae</taxon>
        <taxon>Cylindrotheca</taxon>
    </lineage>
</organism>
<dbReference type="PANTHER" id="PTHR43885">
    <property type="entry name" value="HALOACID DEHALOGENASE-LIKE HYDROLASE"/>
    <property type="match status" value="1"/>
</dbReference>
<dbReference type="Proteomes" id="UP001295423">
    <property type="component" value="Unassembled WGS sequence"/>
</dbReference>
<evidence type="ECO:0000313" key="2">
    <source>
        <dbReference type="EMBL" id="CAJ1957833.1"/>
    </source>
</evidence>
<proteinExistence type="predicted"/>
<dbReference type="Pfam" id="PF00702">
    <property type="entry name" value="Hydrolase"/>
    <property type="match status" value="1"/>
</dbReference>
<dbReference type="SMART" id="SM00248">
    <property type="entry name" value="ANK"/>
    <property type="match status" value="4"/>
</dbReference>
<name>A0AAD2JJX5_9STRA</name>
<accession>A0AAD2JJX5</accession>
<keyword evidence="3" id="KW-1185">Reference proteome</keyword>